<dbReference type="Proteomes" id="UP000321113">
    <property type="component" value="Unassembled WGS sequence"/>
</dbReference>
<comment type="caution">
    <text evidence="2">The sequence shown here is derived from an EMBL/GenBank/DDBJ whole genome shotgun (WGS) entry which is preliminary data.</text>
</comment>
<dbReference type="OrthoDB" id="5878625at2"/>
<reference evidence="2 3" key="1">
    <citation type="submission" date="2019-07" db="EMBL/GenBank/DDBJ databases">
        <title>Whole genome shotgun sequence of Vibrio superstes NBRC 103154.</title>
        <authorList>
            <person name="Hosoyama A."/>
            <person name="Uohara A."/>
            <person name="Ohji S."/>
            <person name="Ichikawa N."/>
        </authorList>
    </citation>
    <scope>NUCLEOTIDE SEQUENCE [LARGE SCALE GENOMIC DNA]</scope>
    <source>
        <strain evidence="2 3">NBRC 103154</strain>
    </source>
</reference>
<organism evidence="2 3">
    <name type="scientific">Vibrio superstes NBRC 103154</name>
    <dbReference type="NCBI Taxonomy" id="1219062"/>
    <lineage>
        <taxon>Bacteria</taxon>
        <taxon>Pseudomonadati</taxon>
        <taxon>Pseudomonadota</taxon>
        <taxon>Gammaproteobacteria</taxon>
        <taxon>Vibrionales</taxon>
        <taxon>Vibrionaceae</taxon>
        <taxon>Vibrio</taxon>
    </lineage>
</organism>
<evidence type="ECO:0000313" key="3">
    <source>
        <dbReference type="Proteomes" id="UP000321113"/>
    </source>
</evidence>
<dbReference type="AlphaFoldDB" id="A0A511QNH6"/>
<evidence type="ECO:0000313" key="2">
    <source>
        <dbReference type="EMBL" id="GEM78870.1"/>
    </source>
</evidence>
<dbReference type="InterPro" id="IPR048844">
    <property type="entry name" value="LpdD_chaperone-like"/>
</dbReference>
<name>A0A511QNH6_9VIBR</name>
<protein>
    <recommendedName>
        <fullName evidence="1">Prenylated flavin chaperone LpdD-like domain-containing protein</fullName>
    </recommendedName>
</protein>
<gene>
    <name evidence="2" type="ORF">VSU01S_11150</name>
</gene>
<dbReference type="Pfam" id="PF21758">
    <property type="entry name" value="PAC_bac"/>
    <property type="match status" value="1"/>
</dbReference>
<dbReference type="EMBL" id="BJXK01000004">
    <property type="protein sequence ID" value="GEM78870.1"/>
    <property type="molecule type" value="Genomic_DNA"/>
</dbReference>
<accession>A0A511QNH6</accession>
<feature type="domain" description="Prenylated flavin chaperone LpdD-like" evidence="1">
    <location>
        <begin position="10"/>
        <end position="114"/>
    </location>
</feature>
<proteinExistence type="predicted"/>
<keyword evidence="3" id="KW-1185">Reference proteome</keyword>
<dbReference type="RefSeq" id="WP_119008689.1">
    <property type="nucleotide sequence ID" value="NZ_BJXK01000004.1"/>
</dbReference>
<evidence type="ECO:0000259" key="1">
    <source>
        <dbReference type="Pfam" id="PF21758"/>
    </source>
</evidence>
<sequence>MKYELTTIRDTKITLSVCVAGDDLSLTLYGGEKGHIGAVTLGYAHNGKVNYETLSVPEHKEHFLTRNLIEYVVPQYAKTCVISCGIHWDNITQDEIEQSVQDSIKLVSRYLNDLENTLQ</sequence>